<dbReference type="GO" id="GO:0016887">
    <property type="term" value="F:ATP hydrolysis activity"/>
    <property type="evidence" value="ECO:0007669"/>
    <property type="project" value="InterPro"/>
</dbReference>
<evidence type="ECO:0000256" key="4">
    <source>
        <dbReference type="ARBA" id="ARBA00022475"/>
    </source>
</evidence>
<dbReference type="InterPro" id="IPR003439">
    <property type="entry name" value="ABC_transporter-like_ATP-bd"/>
</dbReference>
<evidence type="ECO:0000313" key="9">
    <source>
        <dbReference type="EMBL" id="PRZ39725.1"/>
    </source>
</evidence>
<feature type="domain" description="ABC transporter" evidence="8">
    <location>
        <begin position="9"/>
        <end position="258"/>
    </location>
</feature>
<dbReference type="FunFam" id="3.40.50.300:FF:000016">
    <property type="entry name" value="Oligopeptide ABC transporter ATP-binding component"/>
    <property type="match status" value="1"/>
</dbReference>
<dbReference type="PROSITE" id="PS00211">
    <property type="entry name" value="ABC_TRANSPORTER_1"/>
    <property type="match status" value="1"/>
</dbReference>
<dbReference type="InterPro" id="IPR013563">
    <property type="entry name" value="Oligopep_ABC_C"/>
</dbReference>
<comment type="similarity">
    <text evidence="2">Belongs to the ABC transporter superfamily.</text>
</comment>
<organism evidence="9 10">
    <name type="scientific">Antricoccus suffuscus</name>
    <dbReference type="NCBI Taxonomy" id="1629062"/>
    <lineage>
        <taxon>Bacteria</taxon>
        <taxon>Bacillati</taxon>
        <taxon>Actinomycetota</taxon>
        <taxon>Actinomycetes</taxon>
        <taxon>Geodermatophilales</taxon>
        <taxon>Antricoccaceae</taxon>
        <taxon>Antricoccus</taxon>
    </lineage>
</organism>
<evidence type="ECO:0000256" key="3">
    <source>
        <dbReference type="ARBA" id="ARBA00022448"/>
    </source>
</evidence>
<comment type="caution">
    <text evidence="9">The sequence shown here is derived from an EMBL/GenBank/DDBJ whole genome shotgun (WGS) entry which is preliminary data.</text>
</comment>
<keyword evidence="5" id="KW-0547">Nucleotide-binding</keyword>
<dbReference type="InterPro" id="IPR003593">
    <property type="entry name" value="AAA+_ATPase"/>
</dbReference>
<evidence type="ECO:0000256" key="5">
    <source>
        <dbReference type="ARBA" id="ARBA00022741"/>
    </source>
</evidence>
<evidence type="ECO:0000259" key="8">
    <source>
        <dbReference type="PROSITE" id="PS50893"/>
    </source>
</evidence>
<dbReference type="PROSITE" id="PS50893">
    <property type="entry name" value="ABC_TRANSPORTER_2"/>
    <property type="match status" value="1"/>
</dbReference>
<dbReference type="GO" id="GO:0005886">
    <property type="term" value="C:plasma membrane"/>
    <property type="evidence" value="ECO:0007669"/>
    <property type="project" value="UniProtKB-SubCell"/>
</dbReference>
<comment type="subcellular location">
    <subcellularLocation>
        <location evidence="1">Cell membrane</location>
        <topology evidence="1">Peripheral membrane protein</topology>
    </subcellularLocation>
</comment>
<keyword evidence="6 9" id="KW-0067">ATP-binding</keyword>
<dbReference type="EMBL" id="PVUE01000018">
    <property type="protein sequence ID" value="PRZ39725.1"/>
    <property type="molecule type" value="Genomic_DNA"/>
</dbReference>
<dbReference type="PANTHER" id="PTHR43297:SF2">
    <property type="entry name" value="DIPEPTIDE TRANSPORT ATP-BINDING PROTEIN DPPD"/>
    <property type="match status" value="1"/>
</dbReference>
<dbReference type="GO" id="GO:0005524">
    <property type="term" value="F:ATP binding"/>
    <property type="evidence" value="ECO:0007669"/>
    <property type="project" value="UniProtKB-KW"/>
</dbReference>
<keyword evidence="4" id="KW-1003">Cell membrane</keyword>
<keyword evidence="7" id="KW-0472">Membrane</keyword>
<dbReference type="NCBIfam" id="TIGR01727">
    <property type="entry name" value="oligo_HPY"/>
    <property type="match status" value="1"/>
</dbReference>
<accession>A0A2T0ZTQ9</accession>
<reference evidence="9 10" key="1">
    <citation type="submission" date="2018-03" db="EMBL/GenBank/DDBJ databases">
        <title>Genomic Encyclopedia of Archaeal and Bacterial Type Strains, Phase II (KMG-II): from individual species to whole genera.</title>
        <authorList>
            <person name="Goeker M."/>
        </authorList>
    </citation>
    <scope>NUCLEOTIDE SEQUENCE [LARGE SCALE GENOMIC DNA]</scope>
    <source>
        <strain evidence="9 10">DSM 100065</strain>
    </source>
</reference>
<evidence type="ECO:0000256" key="1">
    <source>
        <dbReference type="ARBA" id="ARBA00004202"/>
    </source>
</evidence>
<dbReference type="Pfam" id="PF08352">
    <property type="entry name" value="oligo_HPY"/>
    <property type="match status" value="1"/>
</dbReference>
<dbReference type="AlphaFoldDB" id="A0A2T0ZTQ9"/>
<dbReference type="SUPFAM" id="SSF52540">
    <property type="entry name" value="P-loop containing nucleoside triphosphate hydrolases"/>
    <property type="match status" value="1"/>
</dbReference>
<keyword evidence="10" id="KW-1185">Reference proteome</keyword>
<dbReference type="PANTHER" id="PTHR43297">
    <property type="entry name" value="OLIGOPEPTIDE TRANSPORT ATP-BINDING PROTEIN APPD"/>
    <property type="match status" value="1"/>
</dbReference>
<protein>
    <submittedName>
        <fullName evidence="9">Peptide/nickel transport system ATP-binding protein</fullName>
    </submittedName>
</protein>
<dbReference type="InterPro" id="IPR017871">
    <property type="entry name" value="ABC_transporter-like_CS"/>
</dbReference>
<evidence type="ECO:0000256" key="6">
    <source>
        <dbReference type="ARBA" id="ARBA00022840"/>
    </source>
</evidence>
<name>A0A2T0ZTQ9_9ACTN</name>
<evidence type="ECO:0000256" key="2">
    <source>
        <dbReference type="ARBA" id="ARBA00005417"/>
    </source>
</evidence>
<dbReference type="OrthoDB" id="8481147at2"/>
<keyword evidence="3" id="KW-0813">Transport</keyword>
<dbReference type="Gene3D" id="3.40.50.300">
    <property type="entry name" value="P-loop containing nucleotide triphosphate hydrolases"/>
    <property type="match status" value="1"/>
</dbReference>
<dbReference type="GO" id="GO:0015833">
    <property type="term" value="P:peptide transport"/>
    <property type="evidence" value="ECO:0007669"/>
    <property type="project" value="InterPro"/>
</dbReference>
<dbReference type="InterPro" id="IPR050388">
    <property type="entry name" value="ABC_Ni/Peptide_Import"/>
</dbReference>
<dbReference type="CDD" id="cd03257">
    <property type="entry name" value="ABC_NikE_OppD_transporters"/>
    <property type="match status" value="1"/>
</dbReference>
<dbReference type="InterPro" id="IPR027417">
    <property type="entry name" value="P-loop_NTPase"/>
</dbReference>
<dbReference type="Pfam" id="PF00005">
    <property type="entry name" value="ABC_tran"/>
    <property type="match status" value="1"/>
</dbReference>
<dbReference type="SMART" id="SM00382">
    <property type="entry name" value="AAA"/>
    <property type="match status" value="1"/>
</dbReference>
<gene>
    <name evidence="9" type="ORF">CLV47_11889</name>
</gene>
<sequence length="344" mass="37050">MYFGSDDLLRVRDLSIYMSTPTGEVQIVDGVNLQVASGAALGLIGESGSGKSLTAMAILRLLPAAARVEGEILFRGVDILKLRSEELKAIRGSQISMIFQEPMTALDPVFTVGYQLSATLRAHHDVSRRVARTRSIEMLQSVGIPDPTRRFDAYAHELSGGMRQRVMIAMALIAEPELLIADEPTTAVDITIQAQLLALLAQLSAERGTAIILISHDIAVVAELCSEVSVMYAGQIVESTTTDTILVSPAHPYTSGLVRAAPRMENSGTRLEGIPGRVPMPAEYPAGCRFQARCAHAMTHCGEPQPLVGHIAFQPQRHSVRCCRHGELDLPGVVVADPEAVRSP</sequence>
<evidence type="ECO:0000313" key="10">
    <source>
        <dbReference type="Proteomes" id="UP000237752"/>
    </source>
</evidence>
<evidence type="ECO:0000256" key="7">
    <source>
        <dbReference type="ARBA" id="ARBA00023136"/>
    </source>
</evidence>
<proteinExistence type="inferred from homology"/>
<dbReference type="Proteomes" id="UP000237752">
    <property type="component" value="Unassembled WGS sequence"/>
</dbReference>